<evidence type="ECO:0000256" key="6">
    <source>
        <dbReference type="ARBA" id="ARBA00022729"/>
    </source>
</evidence>
<organism evidence="14 15">
    <name type="scientific">Litchfieldia luteola</name>
    <dbReference type="NCBI Taxonomy" id="682179"/>
    <lineage>
        <taxon>Bacteria</taxon>
        <taxon>Bacillati</taxon>
        <taxon>Bacillota</taxon>
        <taxon>Bacilli</taxon>
        <taxon>Bacillales</taxon>
        <taxon>Bacillaceae</taxon>
        <taxon>Litchfieldia</taxon>
    </lineage>
</organism>
<comment type="cofactor">
    <cofactor evidence="2">
        <name>Ca(2+)</name>
        <dbReference type="ChEBI" id="CHEBI:29108"/>
    </cofactor>
</comment>
<sequence length="510" mass="59524">MGKRVMSLFLIPFLLFCALPVQAVEKEERSWQEEMMYFIMVDRFSNGDPSNDYEVDHNDPKAYHGGDLKGITQKLDYIKDMGFTSIWLTPIFKNEPKGYHGYWIEDFYEVEEHFGTLDDFKELVNEAHKRDMKVILDFVVNHTGYQHPWLNDPTKKDWFHEKKGISNWNNQEQVENRELFGLPDLAQENPETKEYLLEVAKWWIEETNIDGYRLDTVRHVPKWFWEEFSTEVKSVKEDFFLLGEVWHDDPKYVADYTETGIDSFVDYPFFNEAARAFSSPNQSLDRLDTIWQRNVNLYENPYILGNFIDNHDNVRFTRRALEQNENPVTRLKLALSYLYTAPGIPIVYYGTEIAMDGGEDPDNRRLMDFRTKDELVNYIAKLSKVRSGNPALTHGDFELLHDNNGMAVFKRTFEDNTVIIAINNSTVSQEAIIPEGVIESNMSLTGLLSDDTFTEGANGYEIVLDREKADVFILSEKQGIYLPFIILLIAVPLATVAFFWINKRVHRNKK</sequence>
<reference evidence="14 15" key="1">
    <citation type="submission" date="2020-10" db="EMBL/GenBank/DDBJ databases">
        <title>Bacillus sp. HD4P25, an endophyte from a halophyte.</title>
        <authorList>
            <person name="Sun J.-Q."/>
        </authorList>
    </citation>
    <scope>NUCLEOTIDE SEQUENCE [LARGE SCALE GENOMIC DNA]</scope>
    <source>
        <strain evidence="14 15">YIM 93174</strain>
    </source>
</reference>
<evidence type="ECO:0000256" key="3">
    <source>
        <dbReference type="ARBA" id="ARBA00008061"/>
    </source>
</evidence>
<evidence type="ECO:0000256" key="10">
    <source>
        <dbReference type="ARBA" id="ARBA00023295"/>
    </source>
</evidence>
<evidence type="ECO:0000313" key="15">
    <source>
        <dbReference type="Proteomes" id="UP001516662"/>
    </source>
</evidence>
<dbReference type="SUPFAM" id="SSF51011">
    <property type="entry name" value="Glycosyl hydrolase domain"/>
    <property type="match status" value="1"/>
</dbReference>
<feature type="domain" description="Glycosyl hydrolase family 13 catalytic" evidence="13">
    <location>
        <begin position="38"/>
        <end position="386"/>
    </location>
</feature>
<dbReference type="SUPFAM" id="SSF51445">
    <property type="entry name" value="(Trans)glycosidases"/>
    <property type="match status" value="1"/>
</dbReference>
<dbReference type="InterPro" id="IPR017853">
    <property type="entry name" value="GH"/>
</dbReference>
<dbReference type="Pfam" id="PF00128">
    <property type="entry name" value="Alpha-amylase"/>
    <property type="match status" value="1"/>
</dbReference>
<evidence type="ECO:0000256" key="1">
    <source>
        <dbReference type="ARBA" id="ARBA00000548"/>
    </source>
</evidence>
<dbReference type="Gene3D" id="2.60.40.1180">
    <property type="entry name" value="Golgi alpha-mannosidase II"/>
    <property type="match status" value="1"/>
</dbReference>
<evidence type="ECO:0000256" key="2">
    <source>
        <dbReference type="ARBA" id="ARBA00001913"/>
    </source>
</evidence>
<keyword evidence="8" id="KW-0106">Calcium</keyword>
<dbReference type="InterPro" id="IPR006047">
    <property type="entry name" value="GH13_cat_dom"/>
</dbReference>
<keyword evidence="9" id="KW-0119">Carbohydrate metabolism</keyword>
<dbReference type="InterPro" id="IPR013777">
    <property type="entry name" value="A-amylase-like"/>
</dbReference>
<evidence type="ECO:0000256" key="7">
    <source>
        <dbReference type="ARBA" id="ARBA00022801"/>
    </source>
</evidence>
<dbReference type="Proteomes" id="UP001516662">
    <property type="component" value="Unassembled WGS sequence"/>
</dbReference>
<feature type="chain" id="PRO_5045754863" description="alpha-amylase" evidence="12">
    <location>
        <begin position="24"/>
        <end position="510"/>
    </location>
</feature>
<evidence type="ECO:0000256" key="11">
    <source>
        <dbReference type="SAM" id="Phobius"/>
    </source>
</evidence>
<gene>
    <name evidence="14" type="ORF">IMZ08_14780</name>
</gene>
<comment type="caution">
    <text evidence="14">The sequence shown here is derived from an EMBL/GenBank/DDBJ whole genome shotgun (WGS) entry which is preliminary data.</text>
</comment>
<keyword evidence="6 12" id="KW-0732">Signal</keyword>
<accession>A0ABR9QLE7</accession>
<name>A0ABR9QLE7_9BACI</name>
<dbReference type="PIRSF" id="PIRSF001024">
    <property type="entry name" value="Alph-amyl_fung"/>
    <property type="match status" value="1"/>
</dbReference>
<dbReference type="InterPro" id="IPR013780">
    <property type="entry name" value="Glyco_hydro_b"/>
</dbReference>
<evidence type="ECO:0000259" key="13">
    <source>
        <dbReference type="SMART" id="SM00642"/>
    </source>
</evidence>
<keyword evidence="7" id="KW-0378">Hydrolase</keyword>
<dbReference type="RefSeq" id="WP_193537834.1">
    <property type="nucleotide sequence ID" value="NZ_JADCLJ010000022.1"/>
</dbReference>
<dbReference type="Gene3D" id="3.20.20.80">
    <property type="entry name" value="Glycosidases"/>
    <property type="match status" value="1"/>
</dbReference>
<feature type="signal peptide" evidence="12">
    <location>
        <begin position="1"/>
        <end position="23"/>
    </location>
</feature>
<comment type="similarity">
    <text evidence="3">Belongs to the glycosyl hydrolase 13 family.</text>
</comment>
<dbReference type="SMART" id="SM00642">
    <property type="entry name" value="Aamy"/>
    <property type="match status" value="1"/>
</dbReference>
<feature type="transmembrane region" description="Helical" evidence="11">
    <location>
        <begin position="480"/>
        <end position="501"/>
    </location>
</feature>
<dbReference type="Pfam" id="PF22026">
    <property type="entry name" value="Alpha-amylase_C_2"/>
    <property type="match status" value="1"/>
</dbReference>
<evidence type="ECO:0000313" key="14">
    <source>
        <dbReference type="EMBL" id="MBE4909313.1"/>
    </source>
</evidence>
<evidence type="ECO:0000256" key="12">
    <source>
        <dbReference type="SAM" id="SignalP"/>
    </source>
</evidence>
<comment type="catalytic activity">
    <reaction evidence="1">
        <text>Endohydrolysis of (1-&gt;4)-alpha-D-glucosidic linkages in polysaccharides containing three or more (1-&gt;4)-alpha-linked D-glucose units.</text>
        <dbReference type="EC" id="3.2.1.1"/>
    </reaction>
</comment>
<dbReference type="EC" id="3.2.1.1" evidence="4"/>
<keyword evidence="15" id="KW-1185">Reference proteome</keyword>
<keyword evidence="5" id="KW-0479">Metal-binding</keyword>
<evidence type="ECO:0000256" key="8">
    <source>
        <dbReference type="ARBA" id="ARBA00022837"/>
    </source>
</evidence>
<evidence type="ECO:0000256" key="9">
    <source>
        <dbReference type="ARBA" id="ARBA00023277"/>
    </source>
</evidence>
<keyword evidence="11" id="KW-1133">Transmembrane helix</keyword>
<protein>
    <recommendedName>
        <fullName evidence="4">alpha-amylase</fullName>
        <ecNumber evidence="4">3.2.1.1</ecNumber>
    </recommendedName>
</protein>
<keyword evidence="11" id="KW-0812">Transmembrane</keyword>
<proteinExistence type="inferred from homology"/>
<dbReference type="EMBL" id="JADCLJ010000022">
    <property type="protein sequence ID" value="MBE4909313.1"/>
    <property type="molecule type" value="Genomic_DNA"/>
</dbReference>
<dbReference type="InterPro" id="IPR054174">
    <property type="entry name" value="Alpha-amylase-like_C"/>
</dbReference>
<evidence type="ECO:0000256" key="4">
    <source>
        <dbReference type="ARBA" id="ARBA00012595"/>
    </source>
</evidence>
<dbReference type="PANTHER" id="PTHR10357:SF215">
    <property type="entry name" value="ALPHA-AMYLASE 1"/>
    <property type="match status" value="1"/>
</dbReference>
<keyword evidence="10" id="KW-0326">Glycosidase</keyword>
<keyword evidence="11" id="KW-0472">Membrane</keyword>
<dbReference type="PANTHER" id="PTHR10357">
    <property type="entry name" value="ALPHA-AMYLASE FAMILY MEMBER"/>
    <property type="match status" value="1"/>
</dbReference>
<dbReference type="CDD" id="cd11339">
    <property type="entry name" value="AmyAc_bac_CMD_like_2"/>
    <property type="match status" value="1"/>
</dbReference>
<evidence type="ECO:0000256" key="5">
    <source>
        <dbReference type="ARBA" id="ARBA00022723"/>
    </source>
</evidence>